<dbReference type="AlphaFoldDB" id="A0A9Q1FA47"/>
<proteinExistence type="predicted"/>
<protein>
    <submittedName>
        <fullName evidence="1">Uncharacterized protein</fullName>
    </submittedName>
</protein>
<reference evidence="1" key="1">
    <citation type="journal article" date="2023" name="Science">
        <title>Genome structures resolve the early diversification of teleost fishes.</title>
        <authorList>
            <person name="Parey E."/>
            <person name="Louis A."/>
            <person name="Montfort J."/>
            <person name="Bouchez O."/>
            <person name="Roques C."/>
            <person name="Iampietro C."/>
            <person name="Lluch J."/>
            <person name="Castinel A."/>
            <person name="Donnadieu C."/>
            <person name="Desvignes T."/>
            <person name="Floi Bucao C."/>
            <person name="Jouanno E."/>
            <person name="Wen M."/>
            <person name="Mejri S."/>
            <person name="Dirks R."/>
            <person name="Jansen H."/>
            <person name="Henkel C."/>
            <person name="Chen W.J."/>
            <person name="Zahm M."/>
            <person name="Cabau C."/>
            <person name="Klopp C."/>
            <person name="Thompson A.W."/>
            <person name="Robinson-Rechavi M."/>
            <person name="Braasch I."/>
            <person name="Lecointre G."/>
            <person name="Bobe J."/>
            <person name="Postlethwait J.H."/>
            <person name="Berthelot C."/>
            <person name="Roest Crollius H."/>
            <person name="Guiguen Y."/>
        </authorList>
    </citation>
    <scope>NUCLEOTIDE SEQUENCE</scope>
    <source>
        <strain evidence="1">WJC10195</strain>
    </source>
</reference>
<gene>
    <name evidence="1" type="ORF">SKAU_G00217580</name>
</gene>
<dbReference type="EMBL" id="JAINUF010000007">
    <property type="protein sequence ID" value="KAJ8354191.1"/>
    <property type="molecule type" value="Genomic_DNA"/>
</dbReference>
<organism evidence="1 2">
    <name type="scientific">Synaphobranchus kaupii</name>
    <name type="common">Kaup's arrowtooth eel</name>
    <dbReference type="NCBI Taxonomy" id="118154"/>
    <lineage>
        <taxon>Eukaryota</taxon>
        <taxon>Metazoa</taxon>
        <taxon>Chordata</taxon>
        <taxon>Craniata</taxon>
        <taxon>Vertebrata</taxon>
        <taxon>Euteleostomi</taxon>
        <taxon>Actinopterygii</taxon>
        <taxon>Neopterygii</taxon>
        <taxon>Teleostei</taxon>
        <taxon>Anguilliformes</taxon>
        <taxon>Synaphobranchidae</taxon>
        <taxon>Synaphobranchus</taxon>
    </lineage>
</organism>
<sequence>MADLLPARLRLYKPAFFSTGMNCFSGYSKIGRCTKKRWGIIFKCLTTRQRPHKVLAQLTLRHTRENSTSSTGTSPCFTHTRRRSHWHLPVGNPGFYTGQLSTSWKTQLRDRSPKTMHIQLE</sequence>
<dbReference type="Proteomes" id="UP001152622">
    <property type="component" value="Chromosome 7"/>
</dbReference>
<evidence type="ECO:0000313" key="1">
    <source>
        <dbReference type="EMBL" id="KAJ8354191.1"/>
    </source>
</evidence>
<keyword evidence="2" id="KW-1185">Reference proteome</keyword>
<name>A0A9Q1FA47_SYNKA</name>
<evidence type="ECO:0000313" key="2">
    <source>
        <dbReference type="Proteomes" id="UP001152622"/>
    </source>
</evidence>
<comment type="caution">
    <text evidence="1">The sequence shown here is derived from an EMBL/GenBank/DDBJ whole genome shotgun (WGS) entry which is preliminary data.</text>
</comment>
<accession>A0A9Q1FA47</accession>